<comment type="caution">
    <text evidence="1">The sequence shown here is derived from an EMBL/GenBank/DDBJ whole genome shotgun (WGS) entry which is preliminary data.</text>
</comment>
<name>A0ABS3EGJ3_9HYPH</name>
<sequence length="121" mass="13568">MLSHYNNLESLIAPADCKQSVELDYGSIELYTCKSADRLSAAGLLNLVLREPTGCLLACTLASIKNTNLTIKYQEAVKEPNTSVVIEIWLEGPELRAQHWDGFTSRFDKKSMKLLSQEFTK</sequence>
<evidence type="ECO:0000313" key="2">
    <source>
        <dbReference type="Proteomes" id="UP000664699"/>
    </source>
</evidence>
<dbReference type="Proteomes" id="UP000664699">
    <property type="component" value="Unassembled WGS sequence"/>
</dbReference>
<accession>A0ABS3EGJ3</accession>
<keyword evidence="2" id="KW-1185">Reference proteome</keyword>
<evidence type="ECO:0000313" key="1">
    <source>
        <dbReference type="EMBL" id="MBO0131087.1"/>
    </source>
</evidence>
<reference evidence="1 2" key="1">
    <citation type="submission" date="2021-03" db="EMBL/GenBank/DDBJ databases">
        <title>Whole genome sequence of Agrobacterium sp. strain Rnr.</title>
        <authorList>
            <person name="Mafakheri H."/>
            <person name="Taghavi S.M."/>
            <person name="Nemanja K."/>
            <person name="Osdaghi E."/>
        </authorList>
    </citation>
    <scope>NUCLEOTIDE SEQUENCE [LARGE SCALE GENOMIC DNA]</scope>
    <source>
        <strain evidence="1 2">Rnr</strain>
    </source>
</reference>
<dbReference type="EMBL" id="JAFLNA010000004">
    <property type="protein sequence ID" value="MBO0131087.1"/>
    <property type="molecule type" value="Genomic_DNA"/>
</dbReference>
<gene>
    <name evidence="1" type="ORF">JZX89_10050</name>
</gene>
<organism evidence="1 2">
    <name type="scientific">Agrobacterium burrii</name>
    <dbReference type="NCBI Taxonomy" id="2815339"/>
    <lineage>
        <taxon>Bacteria</taxon>
        <taxon>Pseudomonadati</taxon>
        <taxon>Pseudomonadota</taxon>
        <taxon>Alphaproteobacteria</taxon>
        <taxon>Hyphomicrobiales</taxon>
        <taxon>Rhizobiaceae</taxon>
        <taxon>Rhizobium/Agrobacterium group</taxon>
        <taxon>Agrobacterium</taxon>
        <taxon>Agrobacterium tumefaciens complex</taxon>
    </lineage>
</organism>
<proteinExistence type="predicted"/>
<protein>
    <submittedName>
        <fullName evidence="1">Uncharacterized protein</fullName>
    </submittedName>
</protein>
<dbReference type="RefSeq" id="WP_207133979.1">
    <property type="nucleotide sequence ID" value="NZ_JAFLNA010000004.1"/>
</dbReference>